<feature type="chain" id="PRO_5039106861" evidence="4">
    <location>
        <begin position="41"/>
        <end position="1242"/>
    </location>
</feature>
<evidence type="ECO:0000259" key="6">
    <source>
        <dbReference type="Pfam" id="PF02872"/>
    </source>
</evidence>
<dbReference type="InterPro" id="IPR011048">
    <property type="entry name" value="Haem_d1_sf"/>
</dbReference>
<dbReference type="PANTHER" id="PTHR11575:SF24">
    <property type="entry name" value="5'-NUCLEOTIDASE"/>
    <property type="match status" value="1"/>
</dbReference>
<dbReference type="SUPFAM" id="SSF51004">
    <property type="entry name" value="C-terminal (heme d1) domain of cytochrome cd1-nitrite reductase"/>
    <property type="match status" value="1"/>
</dbReference>
<dbReference type="InterPro" id="IPR055188">
    <property type="entry name" value="Choice_anch_I"/>
</dbReference>
<name>A0A7Y9JXL8_9CELL</name>
<dbReference type="Pfam" id="PF02872">
    <property type="entry name" value="5_nucleotid_C"/>
    <property type="match status" value="1"/>
</dbReference>
<evidence type="ECO:0000313" key="9">
    <source>
        <dbReference type="EMBL" id="NYD86868.1"/>
    </source>
</evidence>
<keyword evidence="3" id="KW-0812">Transmembrane</keyword>
<dbReference type="PANTHER" id="PTHR11575">
    <property type="entry name" value="5'-NUCLEOTIDASE-RELATED"/>
    <property type="match status" value="1"/>
</dbReference>
<dbReference type="Pfam" id="PF22494">
    <property type="entry name" value="choice_anch_I"/>
    <property type="match status" value="1"/>
</dbReference>
<reference evidence="8 11" key="2">
    <citation type="submission" date="2021-01" db="EMBL/GenBank/DDBJ databases">
        <title>Whole genome shotgun sequence of Cellulomonas oligotrophica NBRC 109435.</title>
        <authorList>
            <person name="Komaki H."/>
            <person name="Tamura T."/>
        </authorList>
    </citation>
    <scope>NUCLEOTIDE SEQUENCE [LARGE SCALE GENOMIC DNA]</scope>
    <source>
        <strain evidence="8 11">NBRC 109435</strain>
    </source>
</reference>
<dbReference type="Gene3D" id="2.130.10.10">
    <property type="entry name" value="YVTN repeat-like/Quinoprotein amine dehydrogenase"/>
    <property type="match status" value="1"/>
</dbReference>
<evidence type="ECO:0000313" key="10">
    <source>
        <dbReference type="Proteomes" id="UP000577956"/>
    </source>
</evidence>
<dbReference type="InterPro" id="IPR015943">
    <property type="entry name" value="WD40/YVTN_repeat-like_dom_sf"/>
</dbReference>
<gene>
    <name evidence="9" type="ORF">BKA21_002417</name>
    <name evidence="8" type="ORF">Col01nite_15050</name>
</gene>
<dbReference type="EMBL" id="JACCBK010000001">
    <property type="protein sequence ID" value="NYD86868.1"/>
    <property type="molecule type" value="Genomic_DNA"/>
</dbReference>
<dbReference type="GO" id="GO:0008768">
    <property type="term" value="F:UDP-sugar diphosphatase activity"/>
    <property type="evidence" value="ECO:0007669"/>
    <property type="project" value="TreeGrafter"/>
</dbReference>
<evidence type="ECO:0000256" key="3">
    <source>
        <dbReference type="SAM" id="Phobius"/>
    </source>
</evidence>
<proteinExistence type="predicted"/>
<dbReference type="InterPro" id="IPR004843">
    <property type="entry name" value="Calcineurin-like_PHP"/>
</dbReference>
<dbReference type="Gene3D" id="3.60.21.10">
    <property type="match status" value="1"/>
</dbReference>
<dbReference type="Gene3D" id="3.90.780.10">
    <property type="entry name" value="5'-Nucleotidase, C-terminal domain"/>
    <property type="match status" value="1"/>
</dbReference>
<protein>
    <submittedName>
        <fullName evidence="9">2',3'-cyclic-nucleotide 2'-phosphodiesterase (5'-nucleotidase family)</fullName>
    </submittedName>
</protein>
<organism evidence="9 10">
    <name type="scientific">Cellulomonas oligotrophica</name>
    <dbReference type="NCBI Taxonomy" id="931536"/>
    <lineage>
        <taxon>Bacteria</taxon>
        <taxon>Bacillati</taxon>
        <taxon>Actinomycetota</taxon>
        <taxon>Actinomycetes</taxon>
        <taxon>Micrococcales</taxon>
        <taxon>Cellulomonadaceae</taxon>
        <taxon>Cellulomonas</taxon>
    </lineage>
</organism>
<dbReference type="SUPFAM" id="SSF55816">
    <property type="entry name" value="5'-nucleotidase (syn. UDP-sugar hydrolase), C-terminal domain"/>
    <property type="match status" value="1"/>
</dbReference>
<dbReference type="GO" id="GO:0009166">
    <property type="term" value="P:nucleotide catabolic process"/>
    <property type="evidence" value="ECO:0007669"/>
    <property type="project" value="InterPro"/>
</dbReference>
<evidence type="ECO:0000259" key="5">
    <source>
        <dbReference type="Pfam" id="PF00149"/>
    </source>
</evidence>
<evidence type="ECO:0000256" key="4">
    <source>
        <dbReference type="SAM" id="SignalP"/>
    </source>
</evidence>
<dbReference type="PRINTS" id="PR01607">
    <property type="entry name" value="APYRASEFAMLY"/>
</dbReference>
<reference evidence="9 10" key="1">
    <citation type="submission" date="2020-07" db="EMBL/GenBank/DDBJ databases">
        <title>Sequencing the genomes of 1000 actinobacteria strains.</title>
        <authorList>
            <person name="Klenk H.-P."/>
        </authorList>
    </citation>
    <scope>NUCLEOTIDE SEQUENCE [LARGE SCALE GENOMIC DNA]</scope>
    <source>
        <strain evidence="9 10">DSM 24482</strain>
    </source>
</reference>
<feature type="domain" description="Calcineurin-like phosphoesterase" evidence="5">
    <location>
        <begin position="578"/>
        <end position="796"/>
    </location>
</feature>
<dbReference type="RefSeq" id="WP_140459364.1">
    <property type="nucleotide sequence ID" value="NZ_BAABFI010000001.1"/>
</dbReference>
<dbReference type="Pfam" id="PF00149">
    <property type="entry name" value="Metallophos"/>
    <property type="match status" value="1"/>
</dbReference>
<feature type="region of interest" description="Disordered" evidence="2">
    <location>
        <begin position="1090"/>
        <end position="1110"/>
    </location>
</feature>
<dbReference type="GO" id="GO:0008253">
    <property type="term" value="F:5'-nucleotidase activity"/>
    <property type="evidence" value="ECO:0007669"/>
    <property type="project" value="TreeGrafter"/>
</dbReference>
<dbReference type="Proteomes" id="UP000618382">
    <property type="component" value="Unassembled WGS sequence"/>
</dbReference>
<evidence type="ECO:0000256" key="2">
    <source>
        <dbReference type="SAM" id="MobiDB-lite"/>
    </source>
</evidence>
<keyword evidence="3" id="KW-1133">Transmembrane helix</keyword>
<sequence>MSDQRPAHPSRSRRLTATLATTALAAATLVTGALVAPATASVVAEPVRHAADDAAVRLTPVGSYATGLFDQASAEIVVHHAATQRLLVVNAESGQVDVLDASDPTAPTKVGTIAVAGVVDAEGTTIPAGAAVNSVAVRADGLVAVAVEHATKTERGWVAFVDAATLDVLGAVRAGALPDKVSISPDGAWAVSADEGEPADDYSTDPAGSVTVVALPGTVTAPGQDAVRTAGFEAYDADGALPEGVRVFGPVGPGYPPVLPSLNLEPEYVEVVGGTAYVTLQEADAIATVDLASATVTDLWALGTQDHGDVALDPSDRDGSVALRTFEGLRGMYQPDAITSYEAGGATYLVTANEGDVREWGDYVESARVKDLGKNGLAPLCDPLTGLKGDADLGRLNVSTASGLSEDGSCYAELHAFGSRSFSIWSTDGTQVYDSGSSFEEVTAAAAPGAFNSNHTATNLEGRSDDKGPEPEAVAVGEVGGRTYAFVGFERVGGVAVYDVTDPTDVAYVSYVNNRDLSVSVEDGGDLAAAGDLGPESIAFIAAEDSSTGSPMIAVGNEVSGTTTLFAVGTDDTVELQLLGINDFHGRIEAGSGGVAGAAVLAGAVDELRAQNPATVFVSAGDNVGASTFTSFIAQDQPTIDALNAAGLEVTAVGNHELDAGFDDLTDRIVPASDYPHLGANVYRAGTDEPALPEYEVVERDGVRIGFVGVVTEQTATLVSPAGIAGITFGDPVEALDRVAARLHAEDLADVVVALVHDGAESSTCEDVEAADDAFGRLVRETSADVDAIFSGHTHRAYACTFDVEGSDVPRPVVQGGQYGTHLAQVGLTWDADAGELVAASADVLPLVVDGAPAYPADPDVQAVVDAAVAAAEEAGSVEVGSITADITRATTADGSEDRGAESSLGNLVADVQLWATSADNPAYGGEPADVAVMNPGGLRADLRYGEDGTLTYRDVAAVQPFANTLVVAELTGAQLVDVLEEQWQPDGATRPKLHLGVSANLRYEYVVDAPRGEHVVSVEVDGAPVDPDANYRVAVNSFLASGGDAFSTFTRAASRTDSGQVDLAATVAYVQAHSPVEPASTGRAVVTVGGDDDGSPTPSPTPVPTAPDAGAGWVTIDLGAVEVRRGRELRADLTGLEPGQRVTVTARSTPTVIGTFTADADGQVLVRWRVPADFPLGEHTLEVTSQGLDPASATFEVLAASGPGGSLASTGATVLVALLVALGLLGAGGGILWWRRRAAAA</sequence>
<dbReference type="EMBL" id="BONN01000003">
    <property type="protein sequence ID" value="GIG32346.1"/>
    <property type="molecule type" value="Genomic_DNA"/>
</dbReference>
<dbReference type="InterPro" id="IPR036907">
    <property type="entry name" value="5'-Nucleotdase_C_sf"/>
</dbReference>
<accession>A0A7Y9JXL8</accession>
<keyword evidence="1 4" id="KW-0732">Signal</keyword>
<feature type="domain" description="Choice-of-anchor I" evidence="7">
    <location>
        <begin position="72"/>
        <end position="566"/>
    </location>
</feature>
<dbReference type="NCBIfam" id="NF038117">
    <property type="entry name" value="choice_anch_I"/>
    <property type="match status" value="1"/>
</dbReference>
<feature type="signal peptide" evidence="4">
    <location>
        <begin position="1"/>
        <end position="40"/>
    </location>
</feature>
<keyword evidence="11" id="KW-1185">Reference proteome</keyword>
<dbReference type="Proteomes" id="UP000577956">
    <property type="component" value="Unassembled WGS sequence"/>
</dbReference>
<feature type="compositionally biased region" description="Polar residues" evidence="2">
    <location>
        <begin position="451"/>
        <end position="461"/>
    </location>
</feature>
<dbReference type="InterPro" id="IPR006179">
    <property type="entry name" value="5_nucleotidase/apyrase"/>
</dbReference>
<evidence type="ECO:0000313" key="11">
    <source>
        <dbReference type="Proteomes" id="UP000618382"/>
    </source>
</evidence>
<evidence type="ECO:0000256" key="1">
    <source>
        <dbReference type="ARBA" id="ARBA00022729"/>
    </source>
</evidence>
<evidence type="ECO:0000313" key="8">
    <source>
        <dbReference type="EMBL" id="GIG32346.1"/>
    </source>
</evidence>
<feature type="domain" description="5'-Nucleotidase C-terminal" evidence="6">
    <location>
        <begin position="891"/>
        <end position="1051"/>
    </location>
</feature>
<dbReference type="GO" id="GO:0030288">
    <property type="term" value="C:outer membrane-bounded periplasmic space"/>
    <property type="evidence" value="ECO:0007669"/>
    <property type="project" value="TreeGrafter"/>
</dbReference>
<dbReference type="InterPro" id="IPR029052">
    <property type="entry name" value="Metallo-depent_PP-like"/>
</dbReference>
<feature type="transmembrane region" description="Helical" evidence="3">
    <location>
        <begin position="1215"/>
        <end position="1235"/>
    </location>
</feature>
<dbReference type="SUPFAM" id="SSF56300">
    <property type="entry name" value="Metallo-dependent phosphatases"/>
    <property type="match status" value="1"/>
</dbReference>
<evidence type="ECO:0000259" key="7">
    <source>
        <dbReference type="Pfam" id="PF22494"/>
    </source>
</evidence>
<dbReference type="AlphaFoldDB" id="A0A7Y9JXL8"/>
<comment type="caution">
    <text evidence="9">The sequence shown here is derived from an EMBL/GenBank/DDBJ whole genome shotgun (WGS) entry which is preliminary data.</text>
</comment>
<dbReference type="InterPro" id="IPR008334">
    <property type="entry name" value="5'-Nucleotdase_C"/>
</dbReference>
<feature type="region of interest" description="Disordered" evidence="2">
    <location>
        <begin position="451"/>
        <end position="470"/>
    </location>
</feature>
<keyword evidence="3" id="KW-0472">Membrane</keyword>